<evidence type="ECO:0000256" key="1">
    <source>
        <dbReference type="SAM" id="MobiDB-lite"/>
    </source>
</evidence>
<reference evidence="4" key="1">
    <citation type="submission" date="2017-04" db="EMBL/GenBank/DDBJ databases">
        <authorList>
            <person name="Varghese N."/>
            <person name="Submissions S."/>
        </authorList>
    </citation>
    <scope>NUCLEOTIDE SEQUENCE [LARGE SCALE GENOMIC DNA]</scope>
    <source>
        <strain evidence="4">LMG 29540</strain>
    </source>
</reference>
<name>A0A1X7JXP6_9BURK</name>
<dbReference type="RefSeq" id="WP_085482403.1">
    <property type="nucleotide sequence ID" value="NZ_FXAT01000003.1"/>
</dbReference>
<evidence type="ECO:0008006" key="5">
    <source>
        <dbReference type="Google" id="ProtNLM"/>
    </source>
</evidence>
<dbReference type="AlphaFoldDB" id="A0A1X7JXP6"/>
<feature type="region of interest" description="Disordered" evidence="1">
    <location>
        <begin position="24"/>
        <end position="69"/>
    </location>
</feature>
<keyword evidence="4" id="KW-1185">Reference proteome</keyword>
<feature type="compositionally biased region" description="Low complexity" evidence="1">
    <location>
        <begin position="57"/>
        <end position="69"/>
    </location>
</feature>
<proteinExistence type="predicted"/>
<feature type="compositionally biased region" description="Low complexity" evidence="1">
    <location>
        <begin position="24"/>
        <end position="39"/>
    </location>
</feature>
<accession>A0A1X7JXP6</accession>
<dbReference type="Proteomes" id="UP000193228">
    <property type="component" value="Unassembled WGS sequence"/>
</dbReference>
<feature type="signal peptide" evidence="2">
    <location>
        <begin position="1"/>
        <end position="22"/>
    </location>
</feature>
<protein>
    <recommendedName>
        <fullName evidence="5">Acid-shock protein</fullName>
    </recommendedName>
</protein>
<sequence>MKKLTLLLTAVSLAAGASVALAQPAAPGGSSAVSSYSAPTEAHVKKPKKKKMKKGESASATAPAAAASQ</sequence>
<feature type="chain" id="PRO_5012033082" description="Acid-shock protein" evidence="2">
    <location>
        <begin position="23"/>
        <end position="69"/>
    </location>
</feature>
<dbReference type="EMBL" id="FXAT01000003">
    <property type="protein sequence ID" value="SMG33239.1"/>
    <property type="molecule type" value="Genomic_DNA"/>
</dbReference>
<keyword evidence="2" id="KW-0732">Signal</keyword>
<organism evidence="3 4">
    <name type="scientific">Paraburkholderia susongensis</name>
    <dbReference type="NCBI Taxonomy" id="1515439"/>
    <lineage>
        <taxon>Bacteria</taxon>
        <taxon>Pseudomonadati</taxon>
        <taxon>Pseudomonadota</taxon>
        <taxon>Betaproteobacteria</taxon>
        <taxon>Burkholderiales</taxon>
        <taxon>Burkholderiaceae</taxon>
        <taxon>Paraburkholderia</taxon>
    </lineage>
</organism>
<evidence type="ECO:0000256" key="2">
    <source>
        <dbReference type="SAM" id="SignalP"/>
    </source>
</evidence>
<gene>
    <name evidence="3" type="ORF">SAMN06265784_103153</name>
</gene>
<evidence type="ECO:0000313" key="4">
    <source>
        <dbReference type="Proteomes" id="UP000193228"/>
    </source>
</evidence>
<evidence type="ECO:0000313" key="3">
    <source>
        <dbReference type="EMBL" id="SMG33239.1"/>
    </source>
</evidence>